<evidence type="ECO:0000259" key="1">
    <source>
        <dbReference type="Pfam" id="PF13649"/>
    </source>
</evidence>
<evidence type="ECO:0000313" key="2">
    <source>
        <dbReference type="EMBL" id="NYH44554.1"/>
    </source>
</evidence>
<dbReference type="Proteomes" id="UP000523545">
    <property type="component" value="Unassembled WGS sequence"/>
</dbReference>
<dbReference type="InterPro" id="IPR041698">
    <property type="entry name" value="Methyltransf_25"/>
</dbReference>
<dbReference type="SUPFAM" id="SSF53335">
    <property type="entry name" value="S-adenosyl-L-methionine-dependent methyltransferases"/>
    <property type="match status" value="1"/>
</dbReference>
<dbReference type="Gene3D" id="3.40.50.150">
    <property type="entry name" value="Vaccinia Virus protein VP39"/>
    <property type="match status" value="1"/>
</dbReference>
<dbReference type="AlphaFoldDB" id="A0A7Y9X3N7"/>
<proteinExistence type="predicted"/>
<keyword evidence="3" id="KW-1185">Reference proteome</keyword>
<dbReference type="GO" id="GO:0032259">
    <property type="term" value="P:methylation"/>
    <property type="evidence" value="ECO:0007669"/>
    <property type="project" value="UniProtKB-KW"/>
</dbReference>
<evidence type="ECO:0000313" key="3">
    <source>
        <dbReference type="Proteomes" id="UP000523545"/>
    </source>
</evidence>
<reference evidence="2 3" key="1">
    <citation type="submission" date="2020-07" db="EMBL/GenBank/DDBJ databases">
        <title>Sequencing the genomes of 1000 actinobacteria strains.</title>
        <authorList>
            <person name="Klenk H.-P."/>
        </authorList>
    </citation>
    <scope>NUCLEOTIDE SEQUENCE [LARGE SCALE GENOMIC DNA]</scope>
    <source>
        <strain evidence="2 3">DSM 45876</strain>
    </source>
</reference>
<dbReference type="Pfam" id="PF13649">
    <property type="entry name" value="Methyltransf_25"/>
    <property type="match status" value="1"/>
</dbReference>
<keyword evidence="2" id="KW-0489">Methyltransferase</keyword>
<comment type="caution">
    <text evidence="2">The sequence shown here is derived from an EMBL/GenBank/DDBJ whole genome shotgun (WGS) entry which is preliminary data.</text>
</comment>
<dbReference type="EMBL" id="JACCHK010000001">
    <property type="protein sequence ID" value="NYH44554.1"/>
    <property type="molecule type" value="Genomic_DNA"/>
</dbReference>
<sequence>MDVDGWLADTRTSYDTVAASYAHLVSGLLAEAPHERAALRLFAELVDGVGGGPVADVGCGTGRITAHLRTLGVDAFGIDLSPGMIAVARRDHPGLRFEVGSMTDLDLADGSVAGLIAWYSLIHIPDDQLGAVFAHFRRVVRPGGPLLLGFHVGDETTLKTAGYGGHPMKVHVHRRQPAQVAAWLHDSGFRVESQTTLTSPESRLGGIIFGRREP</sequence>
<dbReference type="InterPro" id="IPR029063">
    <property type="entry name" value="SAM-dependent_MTases_sf"/>
</dbReference>
<feature type="domain" description="Methyltransferase" evidence="1">
    <location>
        <begin position="54"/>
        <end position="144"/>
    </location>
</feature>
<dbReference type="RefSeq" id="WP_179781822.1">
    <property type="nucleotide sequence ID" value="NZ_JACCHK010000001.1"/>
</dbReference>
<name>A0A7Y9X3N7_9ACTN</name>
<dbReference type="CDD" id="cd02440">
    <property type="entry name" value="AdoMet_MTases"/>
    <property type="match status" value="1"/>
</dbReference>
<dbReference type="PANTHER" id="PTHR42912">
    <property type="entry name" value="METHYLTRANSFERASE"/>
    <property type="match status" value="1"/>
</dbReference>
<dbReference type="GO" id="GO:0008168">
    <property type="term" value="F:methyltransferase activity"/>
    <property type="evidence" value="ECO:0007669"/>
    <property type="project" value="UniProtKB-KW"/>
</dbReference>
<keyword evidence="2" id="KW-0808">Transferase</keyword>
<dbReference type="InterPro" id="IPR050508">
    <property type="entry name" value="Methyltransf_Superfamily"/>
</dbReference>
<organism evidence="2 3">
    <name type="scientific">Micromonospora jinlongensis</name>
    <dbReference type="NCBI Taxonomy" id="1287877"/>
    <lineage>
        <taxon>Bacteria</taxon>
        <taxon>Bacillati</taxon>
        <taxon>Actinomycetota</taxon>
        <taxon>Actinomycetes</taxon>
        <taxon>Micromonosporales</taxon>
        <taxon>Micromonosporaceae</taxon>
        <taxon>Micromonospora</taxon>
    </lineage>
</organism>
<accession>A0A7Y9X3N7</accession>
<gene>
    <name evidence="2" type="ORF">HNR22_004281</name>
</gene>
<protein>
    <submittedName>
        <fullName evidence="2">SAM-dependent methyltransferase</fullName>
    </submittedName>
</protein>